<feature type="region of interest" description="Disordered" evidence="1">
    <location>
        <begin position="1"/>
        <end position="125"/>
    </location>
</feature>
<dbReference type="OrthoDB" id="3268465at2"/>
<evidence type="ECO:0000256" key="1">
    <source>
        <dbReference type="SAM" id="MobiDB-lite"/>
    </source>
</evidence>
<keyword evidence="3" id="KW-1185">Reference proteome</keyword>
<reference evidence="2 3" key="1">
    <citation type="submission" date="2018-11" db="EMBL/GenBank/DDBJ databases">
        <title>Genomes From Bacteria Associated with the Canine Oral Cavity: a Test Case for Automated Genome-Based Taxonomic Assignment.</title>
        <authorList>
            <person name="Coil D.A."/>
            <person name="Jospin G."/>
            <person name="Darling A.E."/>
            <person name="Wallis C."/>
            <person name="Davis I.J."/>
            <person name="Harris S."/>
            <person name="Eisen J.A."/>
            <person name="Holcombe L.J."/>
            <person name="O'Flynn C."/>
        </authorList>
    </citation>
    <scope>NUCLEOTIDE SEQUENCE [LARGE SCALE GENOMIC DNA]</scope>
    <source>
        <strain evidence="2 3">OH770</strain>
    </source>
</reference>
<comment type="caution">
    <text evidence="2">The sequence shown here is derived from an EMBL/GenBank/DDBJ whole genome shotgun (WGS) entry which is preliminary data.</text>
</comment>
<feature type="compositionally biased region" description="Pro residues" evidence="1">
    <location>
        <begin position="42"/>
        <end position="52"/>
    </location>
</feature>
<gene>
    <name evidence="2" type="ORF">EII11_02885</name>
</gene>
<organism evidence="2 3">
    <name type="scientific">Schaalia canis</name>
    <dbReference type="NCBI Taxonomy" id="100469"/>
    <lineage>
        <taxon>Bacteria</taxon>
        <taxon>Bacillati</taxon>
        <taxon>Actinomycetota</taxon>
        <taxon>Actinomycetes</taxon>
        <taxon>Actinomycetales</taxon>
        <taxon>Actinomycetaceae</taxon>
        <taxon>Schaalia</taxon>
    </lineage>
</organism>
<dbReference type="EMBL" id="RQZF01000002">
    <property type="protein sequence ID" value="RRC95829.1"/>
    <property type="molecule type" value="Genomic_DNA"/>
</dbReference>
<feature type="compositionally biased region" description="Basic and acidic residues" evidence="1">
    <location>
        <begin position="90"/>
        <end position="110"/>
    </location>
</feature>
<name>A0A3P1SFS1_9ACTO</name>
<evidence type="ECO:0000313" key="3">
    <source>
        <dbReference type="Proteomes" id="UP000280444"/>
    </source>
</evidence>
<proteinExistence type="predicted"/>
<protein>
    <recommendedName>
        <fullName evidence="4">PRTRC system protein E</fullName>
    </recommendedName>
</protein>
<dbReference type="AlphaFoldDB" id="A0A3P1SFS1"/>
<sequence length="506" mass="53932">MVTERQIPDFPSRRSLHAKGADPHALDEATAMASLPSRTDLPPVPETPPAPETLPAADTHSAVDSGVAVKTGAVGGTGTGEVFPEAEASSARENEVAAPIPERRSMRDRLANTPPVNLDPPSTPLLGVPVGHGAVAAPGDSFVEGMTGAYTMLTEGVFNDELAGTGLVPVVDVISSGSLLDAEKATTHHLFAVSEEVEGDELEALAVSIWDEAQWVEPGRLKLTGDSYLQGPWSIEGELSVSLGLPTHLSRIWILECSTLRGRAPSPELIERDEWARAFPDGLPLGLEHKSLLALARMARRLAGAVRIFGSGVVMMPDPESAVHMAVYSPRWIDPAELLERLLPDFPQIVDSRDIPVEARVAASPREVRRIASVMAGVKPMSEEVAEVLQKAREEAARQPLVVDGYALVSPVAGGGKLTIEVRRVPSPPRVLRWEPWTSGVIVEYRLRWIPSEGVQAIAAALDKDITAEFAFERTVAAVDVEKAAVAVATLTGGSLIDEDGFLIAT</sequence>
<accession>A0A3P1SFS1</accession>
<dbReference type="RefSeq" id="WP_124868455.1">
    <property type="nucleotide sequence ID" value="NZ_RQZF01000002.1"/>
</dbReference>
<evidence type="ECO:0008006" key="4">
    <source>
        <dbReference type="Google" id="ProtNLM"/>
    </source>
</evidence>
<evidence type="ECO:0000313" key="2">
    <source>
        <dbReference type="EMBL" id="RRC95829.1"/>
    </source>
</evidence>
<dbReference type="Proteomes" id="UP000280444">
    <property type="component" value="Unassembled WGS sequence"/>
</dbReference>